<name>A0ABW4KF16_9BACI</name>
<protein>
    <submittedName>
        <fullName evidence="1">Uncharacterized protein</fullName>
    </submittedName>
</protein>
<proteinExistence type="predicted"/>
<gene>
    <name evidence="1" type="ORF">ACFSCZ_05615</name>
</gene>
<reference evidence="2" key="1">
    <citation type="journal article" date="2019" name="Int. J. Syst. Evol. Microbiol.">
        <title>The Global Catalogue of Microorganisms (GCM) 10K type strain sequencing project: providing services to taxonomists for standard genome sequencing and annotation.</title>
        <authorList>
            <consortium name="The Broad Institute Genomics Platform"/>
            <consortium name="The Broad Institute Genome Sequencing Center for Infectious Disease"/>
            <person name="Wu L."/>
            <person name="Ma J."/>
        </authorList>
    </citation>
    <scope>NUCLEOTIDE SEQUENCE [LARGE SCALE GENOMIC DNA]</scope>
    <source>
        <strain evidence="2">CGMCC 1.12295</strain>
    </source>
</reference>
<keyword evidence="2" id="KW-1185">Reference proteome</keyword>
<evidence type="ECO:0000313" key="2">
    <source>
        <dbReference type="Proteomes" id="UP001597301"/>
    </source>
</evidence>
<dbReference type="EMBL" id="JBHUEO010000010">
    <property type="protein sequence ID" value="MFD1706234.1"/>
    <property type="molecule type" value="Genomic_DNA"/>
</dbReference>
<evidence type="ECO:0000313" key="1">
    <source>
        <dbReference type="EMBL" id="MFD1706234.1"/>
    </source>
</evidence>
<organism evidence="1 2">
    <name type="scientific">Siminovitchia sediminis</name>
    <dbReference type="NCBI Taxonomy" id="1274353"/>
    <lineage>
        <taxon>Bacteria</taxon>
        <taxon>Bacillati</taxon>
        <taxon>Bacillota</taxon>
        <taxon>Bacilli</taxon>
        <taxon>Bacillales</taxon>
        <taxon>Bacillaceae</taxon>
        <taxon>Siminovitchia</taxon>
    </lineage>
</organism>
<dbReference type="Proteomes" id="UP001597301">
    <property type="component" value="Unassembled WGS sequence"/>
</dbReference>
<comment type="caution">
    <text evidence="1">The sequence shown here is derived from an EMBL/GenBank/DDBJ whole genome shotgun (WGS) entry which is preliminary data.</text>
</comment>
<accession>A0ABW4KF16</accession>
<dbReference type="RefSeq" id="WP_380772813.1">
    <property type="nucleotide sequence ID" value="NZ_JBHUEO010000010.1"/>
</dbReference>
<sequence>MNGGNNTNEQLIDFLESENNLLVWRYLEDNYEGNYNKEDFGMFNKYSYFYDIPGKVMNVIIFYGMSLHDMDSSKLMEDMHDICKLFQKHRINTVREAIYLSRLYELNFLSNKSIVEDLTIRILQLEEKITELVAK</sequence>